<dbReference type="GO" id="GO:0019915">
    <property type="term" value="P:lipid storage"/>
    <property type="evidence" value="ECO:0007669"/>
    <property type="project" value="EnsemblFungi"/>
</dbReference>
<feature type="compositionally biased region" description="Polar residues" evidence="3">
    <location>
        <begin position="165"/>
        <end position="191"/>
    </location>
</feature>
<dbReference type="InterPro" id="IPR057124">
    <property type="entry name" value="Ned1-like_M"/>
</dbReference>
<dbReference type="FunFam" id="3.40.50.1000:FF:000063">
    <property type="entry name" value="Nuclear elongation and deformation protein"/>
    <property type="match status" value="1"/>
</dbReference>
<dbReference type="Proteomes" id="UP000053447">
    <property type="component" value="Unassembled WGS sequence"/>
</dbReference>
<dbReference type="SMART" id="SM00775">
    <property type="entry name" value="LNS2"/>
    <property type="match status" value="1"/>
</dbReference>
<dbReference type="GO" id="GO:0000976">
    <property type="term" value="F:transcription cis-regulatory region binding"/>
    <property type="evidence" value="ECO:0007669"/>
    <property type="project" value="EnsemblFungi"/>
</dbReference>
<dbReference type="Pfam" id="PF04571">
    <property type="entry name" value="Lipin_N"/>
    <property type="match status" value="1"/>
</dbReference>
<feature type="compositionally biased region" description="Basic and acidic residues" evidence="3">
    <location>
        <begin position="124"/>
        <end position="133"/>
    </location>
</feature>
<comment type="similarity">
    <text evidence="1">Belongs to the lipin family.</text>
</comment>
<dbReference type="PANTHER" id="PTHR12181">
    <property type="entry name" value="LIPIN"/>
    <property type="match status" value="1"/>
</dbReference>
<dbReference type="GO" id="GO:0071763">
    <property type="term" value="P:nuclear membrane organization"/>
    <property type="evidence" value="ECO:0007669"/>
    <property type="project" value="EnsemblFungi"/>
</dbReference>
<dbReference type="SUPFAM" id="SSF56784">
    <property type="entry name" value="HAD-like"/>
    <property type="match status" value="1"/>
</dbReference>
<dbReference type="GO" id="GO:0031965">
    <property type="term" value="C:nuclear membrane"/>
    <property type="evidence" value="ECO:0007669"/>
    <property type="project" value="EnsemblFungi"/>
</dbReference>
<keyword evidence="6" id="KW-1185">Reference proteome</keyword>
<dbReference type="GO" id="GO:0006651">
    <property type="term" value="P:diacylglycerol biosynthetic process"/>
    <property type="evidence" value="ECO:0007669"/>
    <property type="project" value="EnsemblFungi"/>
</dbReference>
<dbReference type="Pfam" id="PF24565">
    <property type="entry name" value="Ned1_M"/>
    <property type="match status" value="1"/>
</dbReference>
<proteinExistence type="inferred from homology"/>
<dbReference type="InterPro" id="IPR036412">
    <property type="entry name" value="HAD-like_sf"/>
</dbReference>
<keyword evidence="2" id="KW-0597">Phosphoprotein</keyword>
<feature type="region of interest" description="Disordered" evidence="3">
    <location>
        <begin position="603"/>
        <end position="634"/>
    </location>
</feature>
<dbReference type="EMBL" id="LFWA01000005">
    <property type="protein sequence ID" value="KTW31326.1"/>
    <property type="molecule type" value="Genomic_DNA"/>
</dbReference>
<evidence type="ECO:0000256" key="2">
    <source>
        <dbReference type="ARBA" id="ARBA00022553"/>
    </source>
</evidence>
<dbReference type="RefSeq" id="XP_018230316.1">
    <property type="nucleotide sequence ID" value="XM_018373661.1"/>
</dbReference>
<dbReference type="GO" id="GO:0034389">
    <property type="term" value="P:lipid droplet organization"/>
    <property type="evidence" value="ECO:0007669"/>
    <property type="project" value="EnsemblFungi"/>
</dbReference>
<dbReference type="GO" id="GO:0006276">
    <property type="term" value="P:plasmid maintenance"/>
    <property type="evidence" value="ECO:0007669"/>
    <property type="project" value="EnsemblFungi"/>
</dbReference>
<accession>A0A0W4ZSJ9</accession>
<dbReference type="InterPro" id="IPR026058">
    <property type="entry name" value="LIPIN"/>
</dbReference>
<dbReference type="VEuPathDB" id="FungiDB:T551_01398"/>
<evidence type="ECO:0000259" key="4">
    <source>
        <dbReference type="SMART" id="SM00775"/>
    </source>
</evidence>
<feature type="region of interest" description="Disordered" evidence="3">
    <location>
        <begin position="165"/>
        <end position="205"/>
    </location>
</feature>
<dbReference type="Gene3D" id="3.40.50.1000">
    <property type="entry name" value="HAD superfamily/HAD-like"/>
    <property type="match status" value="1"/>
</dbReference>
<dbReference type="InterPro" id="IPR023214">
    <property type="entry name" value="HAD_sf"/>
</dbReference>
<dbReference type="Pfam" id="PF08235">
    <property type="entry name" value="LNS2"/>
    <property type="match status" value="1"/>
</dbReference>
<dbReference type="InterPro" id="IPR007651">
    <property type="entry name" value="Lipin_N"/>
</dbReference>
<dbReference type="PANTHER" id="PTHR12181:SF12">
    <property type="entry name" value="PHOSPHATIDATE PHOSPHATASE"/>
    <property type="match status" value="1"/>
</dbReference>
<evidence type="ECO:0000256" key="3">
    <source>
        <dbReference type="SAM" id="MobiDB-lite"/>
    </source>
</evidence>
<name>A0A0W4ZSJ9_PNEJ7</name>
<feature type="domain" description="LNS2/PITP" evidence="4">
    <location>
        <begin position="393"/>
        <end position="549"/>
    </location>
</feature>
<dbReference type="GO" id="GO:0009060">
    <property type="term" value="P:aerobic respiration"/>
    <property type="evidence" value="ECO:0007669"/>
    <property type="project" value="EnsemblFungi"/>
</dbReference>
<reference evidence="6" key="1">
    <citation type="journal article" date="2016" name="Nat. Commun.">
        <title>Genome analysis of three Pneumocystis species reveals adaptation mechanisms to life exclusively in mammalian hosts.</title>
        <authorList>
            <person name="Ma L."/>
            <person name="Chen Z."/>
            <person name="Huang D.W."/>
            <person name="Kutty G."/>
            <person name="Ishihara M."/>
            <person name="Wang H."/>
            <person name="Abouelleil A."/>
            <person name="Bishop L."/>
            <person name="Davey E."/>
            <person name="Deng R."/>
            <person name="Deng X."/>
            <person name="Fan L."/>
            <person name="Fantoni G."/>
            <person name="Fitzgerald M."/>
            <person name="Gogineni E."/>
            <person name="Goldberg J.M."/>
            <person name="Handley G."/>
            <person name="Hu X."/>
            <person name="Huber C."/>
            <person name="Jiao X."/>
            <person name="Jones K."/>
            <person name="Levin J.Z."/>
            <person name="Liu Y."/>
            <person name="Macdonald P."/>
            <person name="Melnikov A."/>
            <person name="Raley C."/>
            <person name="Sassi M."/>
            <person name="Sherman B.T."/>
            <person name="Song X."/>
            <person name="Sykes S."/>
            <person name="Tran B."/>
            <person name="Walsh L."/>
            <person name="Xia Y."/>
            <person name="Yang J."/>
            <person name="Young S."/>
            <person name="Zeng Q."/>
            <person name="Zheng X."/>
            <person name="Stephens R."/>
            <person name="Nusbaum C."/>
            <person name="Birren B.W."/>
            <person name="Azadi P."/>
            <person name="Lempicki R.A."/>
            <person name="Cuomo C.A."/>
            <person name="Kovacs J.A."/>
        </authorList>
    </citation>
    <scope>NUCLEOTIDE SEQUENCE [LARGE SCALE GENOMIC DNA]</scope>
    <source>
        <strain evidence="6">RU7</strain>
    </source>
</reference>
<sequence>MQYVGKAFGTMSRTWSSINPATLSGAIDVIVIEQANGDLACSPFHVRFGKFSMLRPSEKKVTFRVNNEVVQYSMKLGDEGDAFFVFSTESDVPDELKTSPVISPSSSPQSSEETSLQEPDDFDLSEHVSRTQKDGTSARSSDFNCNDDIGDVGFTRHESWDILSIDQSSSTPNDTPKTQIVSNDSTYSGSKKTNDELLSGSNASSPDLREARLSAIKRASELSKRLLSRDIPTHITDNGDVILDVRGYKSSDEAEQEAEAIARRILAEIGIDPSELENLISSDSYGNIWIYASEDSKEDAINRKSLFANTDIFSNNSSTDLSSKISLASAHVLESQPRPSMNTTTHVKTLRLTSEQLKSLNLQLGQNLISFSVNKGKATVSANLYFWKHNTSVVISDIDGTITKSDALGHVLTIIGKDWTHPGVAKLYSDIYNNGFNILYLTSRSVGQADSTREYLKKIEQNRYKLPLGPVILSPDRTIAALRREMILRKPEVFKISCLRDLQNVFGKDSNPFYAGFGNRITDALSYQSVGIPPTRIFTINSYGEVCMKFLELAGYRSNYISMNDLVDHFFPPQGMSLFQMKQIEFIDTLFWRSPLPHIYDSNEDDTLFSNDGDNEDDDDNDVDDDETEMYSDKHNVHIDF</sequence>
<dbReference type="GO" id="GO:0008654">
    <property type="term" value="P:phospholipid biosynthetic process"/>
    <property type="evidence" value="ECO:0007669"/>
    <property type="project" value="EnsemblFungi"/>
</dbReference>
<dbReference type="GO" id="GO:0005811">
    <property type="term" value="C:lipid droplet"/>
    <property type="evidence" value="ECO:0007669"/>
    <property type="project" value="EnsemblFungi"/>
</dbReference>
<dbReference type="GO" id="GO:0019432">
    <property type="term" value="P:triglyceride biosynthetic process"/>
    <property type="evidence" value="ECO:0007669"/>
    <property type="project" value="EnsemblFungi"/>
</dbReference>
<dbReference type="InterPro" id="IPR013209">
    <property type="entry name" value="LNS2"/>
</dbReference>
<comment type="caution">
    <text evidence="5">The sequence shown here is derived from an EMBL/GenBank/DDBJ whole genome shotgun (WGS) entry which is preliminary data.</text>
</comment>
<dbReference type="GO" id="GO:0008195">
    <property type="term" value="F:phosphatidate phosphatase activity"/>
    <property type="evidence" value="ECO:0007669"/>
    <property type="project" value="EnsemblFungi"/>
</dbReference>
<dbReference type="GeneID" id="28939916"/>
<dbReference type="eggNOG" id="KOG2116">
    <property type="taxonomic scope" value="Eukaryota"/>
</dbReference>
<evidence type="ECO:0000313" key="6">
    <source>
        <dbReference type="Proteomes" id="UP000053447"/>
    </source>
</evidence>
<dbReference type="GO" id="GO:0005773">
    <property type="term" value="C:vacuole"/>
    <property type="evidence" value="ECO:0007669"/>
    <property type="project" value="EnsemblFungi"/>
</dbReference>
<protein>
    <recommendedName>
        <fullName evidence="4">LNS2/PITP domain-containing protein</fullName>
    </recommendedName>
</protein>
<dbReference type="STRING" id="1408657.A0A0W4ZSJ9"/>
<gene>
    <name evidence="5" type="ORF">T551_01398</name>
</gene>
<feature type="region of interest" description="Disordered" evidence="3">
    <location>
        <begin position="94"/>
        <end position="145"/>
    </location>
</feature>
<organism evidence="5 6">
    <name type="scientific">Pneumocystis jirovecii (strain RU7)</name>
    <name type="common">Human pneumocystis pneumonia agent</name>
    <dbReference type="NCBI Taxonomy" id="1408657"/>
    <lineage>
        <taxon>Eukaryota</taxon>
        <taxon>Fungi</taxon>
        <taxon>Dikarya</taxon>
        <taxon>Ascomycota</taxon>
        <taxon>Taphrinomycotina</taxon>
        <taxon>Pneumocystomycetes</taxon>
        <taxon>Pneumocystaceae</taxon>
        <taxon>Pneumocystis</taxon>
    </lineage>
</organism>
<feature type="compositionally biased region" description="Acidic residues" evidence="3">
    <location>
        <begin position="603"/>
        <end position="630"/>
    </location>
</feature>
<evidence type="ECO:0000256" key="1">
    <source>
        <dbReference type="ARBA" id="ARBA00005476"/>
    </source>
</evidence>
<feature type="compositionally biased region" description="Low complexity" evidence="3">
    <location>
        <begin position="99"/>
        <end position="117"/>
    </location>
</feature>
<dbReference type="GO" id="GO:0042144">
    <property type="term" value="P:vacuole fusion, non-autophagic"/>
    <property type="evidence" value="ECO:0007669"/>
    <property type="project" value="EnsemblFungi"/>
</dbReference>
<dbReference type="InterPro" id="IPR031315">
    <property type="entry name" value="LNS2/PITP"/>
</dbReference>
<dbReference type="GO" id="GO:0009062">
    <property type="term" value="P:fatty acid catabolic process"/>
    <property type="evidence" value="ECO:0007669"/>
    <property type="project" value="TreeGrafter"/>
</dbReference>
<dbReference type="OrthoDB" id="4567at2759"/>
<feature type="compositionally biased region" description="Polar residues" evidence="3">
    <location>
        <begin position="134"/>
        <end position="144"/>
    </location>
</feature>
<evidence type="ECO:0000313" key="5">
    <source>
        <dbReference type="EMBL" id="KTW31326.1"/>
    </source>
</evidence>
<dbReference type="GO" id="GO:0005829">
    <property type="term" value="C:cytosol"/>
    <property type="evidence" value="ECO:0007669"/>
    <property type="project" value="EnsemblFungi"/>
</dbReference>
<dbReference type="AlphaFoldDB" id="A0A0W4ZSJ9"/>
<dbReference type="GO" id="GO:0007029">
    <property type="term" value="P:endoplasmic reticulum organization"/>
    <property type="evidence" value="ECO:0007669"/>
    <property type="project" value="EnsemblFungi"/>
</dbReference>